<evidence type="ECO:0000313" key="3">
    <source>
        <dbReference type="EMBL" id="ANZ75860.1"/>
    </source>
</evidence>
<feature type="region of interest" description="Disordered" evidence="1">
    <location>
        <begin position="44"/>
        <end position="72"/>
    </location>
</feature>
<organism evidence="3 4">
    <name type="scientific">Komagataella pastoris</name>
    <name type="common">Yeast</name>
    <name type="synonym">Pichia pastoris</name>
    <dbReference type="NCBI Taxonomy" id="4922"/>
    <lineage>
        <taxon>Eukaryota</taxon>
        <taxon>Fungi</taxon>
        <taxon>Dikarya</taxon>
        <taxon>Ascomycota</taxon>
        <taxon>Saccharomycotina</taxon>
        <taxon>Pichiomycetes</taxon>
        <taxon>Pichiales</taxon>
        <taxon>Pichiaceae</taxon>
        <taxon>Komagataella</taxon>
    </lineage>
</organism>
<dbReference type="GO" id="GO:0004525">
    <property type="term" value="F:ribonuclease III activity"/>
    <property type="evidence" value="ECO:0007669"/>
    <property type="project" value="InterPro"/>
</dbReference>
<evidence type="ECO:0000259" key="2">
    <source>
        <dbReference type="PROSITE" id="PS50142"/>
    </source>
</evidence>
<reference evidence="3 4" key="1">
    <citation type="submission" date="2016-02" db="EMBL/GenBank/DDBJ databases">
        <title>Comparative genomic and transcriptomic foundation for Pichia pastoris.</title>
        <authorList>
            <person name="Love K.R."/>
            <person name="Shah K.A."/>
            <person name="Whittaker C.A."/>
            <person name="Wu J."/>
            <person name="Bartlett M.C."/>
            <person name="Ma D."/>
            <person name="Leeson R.L."/>
            <person name="Priest M."/>
            <person name="Young S.K."/>
            <person name="Love J.C."/>
        </authorList>
    </citation>
    <scope>NUCLEOTIDE SEQUENCE [LARGE SCALE GENOMIC DNA]</scope>
    <source>
        <strain evidence="3 4">ATCC 28485</strain>
    </source>
</reference>
<proteinExistence type="predicted"/>
<dbReference type="AlphaFoldDB" id="A0A1B2JCV6"/>
<feature type="domain" description="RNase III" evidence="2">
    <location>
        <begin position="138"/>
        <end position="256"/>
    </location>
</feature>
<keyword evidence="4" id="KW-1185">Reference proteome</keyword>
<feature type="compositionally biased region" description="Basic and acidic residues" evidence="1">
    <location>
        <begin position="46"/>
        <end position="59"/>
    </location>
</feature>
<dbReference type="Gene3D" id="3.30.160.20">
    <property type="match status" value="1"/>
</dbReference>
<gene>
    <name evidence="3" type="ORF">ATY40_BA7502262</name>
</gene>
<dbReference type="Gene3D" id="1.10.1520.10">
    <property type="entry name" value="Ribonuclease III domain"/>
    <property type="match status" value="1"/>
</dbReference>
<accession>A0A1B2JCV6</accession>
<dbReference type="InterPro" id="IPR000999">
    <property type="entry name" value="RNase_III_dom"/>
</dbReference>
<dbReference type="Proteomes" id="UP000094565">
    <property type="component" value="Chromosome 2"/>
</dbReference>
<dbReference type="OrthoDB" id="10306648at2759"/>
<evidence type="ECO:0000256" key="1">
    <source>
        <dbReference type="SAM" id="MobiDB-lite"/>
    </source>
</evidence>
<dbReference type="PROSITE" id="PS50142">
    <property type="entry name" value="RNASE_3_2"/>
    <property type="match status" value="1"/>
</dbReference>
<evidence type="ECO:0000313" key="4">
    <source>
        <dbReference type="Proteomes" id="UP000094565"/>
    </source>
</evidence>
<sequence>MKAKNEPCFYSRQRFSTSLLNSQENSDDIEGLVEDIIHNAQIEVQRQNERSSKREHDSLLDDTASLSVPDSNKKHRVNGLIDAINLFQRSLVETTEEEITDSHETERNKGALGLIDSENDTKDTCICQNNHTVIFQDIDSLPTLKNEAFRNKALLHKKLVLNDSSLQTNDSLIYLGSKFCHYLVSFKLNELHPSLNAELLDCAVQEVLHFNNVHTWALRLNFGELLESKFPGKQFRPKILAECFMAYIAALKIETGSDNNLLILLTQWILKLASEKIYKLRVENLIDRSAKDSLHKLMGPIRYNTASNGSKFISKCLNNRGEVIGHGSAYSKTDSELRSAMHALSSAACQK</sequence>
<protein>
    <submittedName>
        <fullName evidence="3">BA75_02262T0</fullName>
    </submittedName>
</protein>
<name>A0A1B2JCV6_PICPA</name>
<dbReference type="GO" id="GO:0006396">
    <property type="term" value="P:RNA processing"/>
    <property type="evidence" value="ECO:0007669"/>
    <property type="project" value="InterPro"/>
</dbReference>
<dbReference type="SUPFAM" id="SSF69065">
    <property type="entry name" value="RNase III domain-like"/>
    <property type="match status" value="1"/>
</dbReference>
<dbReference type="EMBL" id="CP014585">
    <property type="protein sequence ID" value="ANZ75860.1"/>
    <property type="molecule type" value="Genomic_DNA"/>
</dbReference>
<dbReference type="InterPro" id="IPR036389">
    <property type="entry name" value="RNase_III_sf"/>
</dbReference>